<dbReference type="AlphaFoldDB" id="A0A0W0FXR7"/>
<dbReference type="ESTHER" id="monro-v2wu90">
    <property type="family name" value="Fungal_carboxylesterase_lipase"/>
</dbReference>
<name>A0A0W0FXR7_MONRR</name>
<dbReference type="InterPro" id="IPR029058">
    <property type="entry name" value="AB_hydrolase_fold"/>
</dbReference>
<dbReference type="InterPro" id="IPR050309">
    <property type="entry name" value="Type-B_Carboxylest/Lipase"/>
</dbReference>
<keyword evidence="1" id="KW-0732">Signal</keyword>
<evidence type="ECO:0000256" key="1">
    <source>
        <dbReference type="SAM" id="SignalP"/>
    </source>
</evidence>
<dbReference type="EMBL" id="LATX01001508">
    <property type="protein sequence ID" value="KTB41143.1"/>
    <property type="molecule type" value="Genomic_DNA"/>
</dbReference>
<evidence type="ECO:0000313" key="4">
    <source>
        <dbReference type="Proteomes" id="UP000054988"/>
    </source>
</evidence>
<reference evidence="3 4" key="1">
    <citation type="submission" date="2015-12" db="EMBL/GenBank/DDBJ databases">
        <title>Draft genome sequence of Moniliophthora roreri, the causal agent of frosty pod rot of cacao.</title>
        <authorList>
            <person name="Aime M.C."/>
            <person name="Diaz-Valderrama J.R."/>
            <person name="Kijpornyongpan T."/>
            <person name="Phillips-Mora W."/>
        </authorList>
    </citation>
    <scope>NUCLEOTIDE SEQUENCE [LARGE SCALE GENOMIC DNA]</scope>
    <source>
        <strain evidence="3 4">MCA 2952</strain>
    </source>
</reference>
<evidence type="ECO:0000313" key="3">
    <source>
        <dbReference type="EMBL" id="KTB41143.1"/>
    </source>
</evidence>
<comment type="caution">
    <text evidence="3">The sequence shown here is derived from an EMBL/GenBank/DDBJ whole genome shotgun (WGS) entry which is preliminary data.</text>
</comment>
<proteinExistence type="predicted"/>
<evidence type="ECO:0000259" key="2">
    <source>
        <dbReference type="Pfam" id="PF00135"/>
    </source>
</evidence>
<dbReference type="Proteomes" id="UP000054988">
    <property type="component" value="Unassembled WGS sequence"/>
</dbReference>
<gene>
    <name evidence="3" type="ORF">WG66_6283</name>
</gene>
<organism evidence="3 4">
    <name type="scientific">Moniliophthora roreri</name>
    <name type="common">Frosty pod rot fungus</name>
    <name type="synonym">Monilia roreri</name>
    <dbReference type="NCBI Taxonomy" id="221103"/>
    <lineage>
        <taxon>Eukaryota</taxon>
        <taxon>Fungi</taxon>
        <taxon>Dikarya</taxon>
        <taxon>Basidiomycota</taxon>
        <taxon>Agaricomycotina</taxon>
        <taxon>Agaricomycetes</taxon>
        <taxon>Agaricomycetidae</taxon>
        <taxon>Agaricales</taxon>
        <taxon>Marasmiineae</taxon>
        <taxon>Marasmiaceae</taxon>
        <taxon>Moniliophthora</taxon>
    </lineage>
</organism>
<sequence>MQLLLSQSSLLASFSAVTLAAQVQLGNTTLTGTNTLQVLEFFGGIPYAEPPLGNLRFQPPILKPALDAPTFNATNFGPQCLQLPAVSLRAVSLRVILSC</sequence>
<dbReference type="Pfam" id="PF00135">
    <property type="entry name" value="COesterase"/>
    <property type="match status" value="1"/>
</dbReference>
<dbReference type="PANTHER" id="PTHR11559">
    <property type="entry name" value="CARBOXYLESTERASE"/>
    <property type="match status" value="1"/>
</dbReference>
<feature type="chain" id="PRO_5006902215" description="Carboxylesterase type B domain-containing protein" evidence="1">
    <location>
        <begin position="21"/>
        <end position="99"/>
    </location>
</feature>
<feature type="signal peptide" evidence="1">
    <location>
        <begin position="1"/>
        <end position="20"/>
    </location>
</feature>
<accession>A0A0W0FXR7</accession>
<dbReference type="SUPFAM" id="SSF53474">
    <property type="entry name" value="alpha/beta-Hydrolases"/>
    <property type="match status" value="1"/>
</dbReference>
<feature type="domain" description="Carboxylesterase type B" evidence="2">
    <location>
        <begin position="31"/>
        <end position="85"/>
    </location>
</feature>
<protein>
    <recommendedName>
        <fullName evidence="2">Carboxylesterase type B domain-containing protein</fullName>
    </recommendedName>
</protein>
<dbReference type="InterPro" id="IPR002018">
    <property type="entry name" value="CarbesteraseB"/>
</dbReference>
<dbReference type="Gene3D" id="3.40.50.1820">
    <property type="entry name" value="alpha/beta hydrolase"/>
    <property type="match status" value="1"/>
</dbReference>